<dbReference type="InterPro" id="IPR045427">
    <property type="entry name" value="MoxR"/>
</dbReference>
<protein>
    <submittedName>
        <fullName evidence="3">MoxR family ATPase</fullName>
    </submittedName>
</protein>
<sequence>MIQDGTGNNNGKIELIMKKLDGIKNCLNSQFLERKEAVDIIISAIISKKHSILIGEPGLAKTAILKALAKHVRGLKLFDFQMTPAADVNDLLSKNTKNKRGIDNCDIALIDEFFKGPHSTLNSLLAIMNERIIYAPEPRKIPLISLFATSNEKPDKSSNSNLLPLYDRFLFRKEILPINEKGNFKKLLEIQGDYNFQNIKLNLDDINLLTHASCSVYFSDEIFNVLYEIREELKNKQVIVSDRRWKEVVRIIKVNAFLNGRDFVKTEDIKILESSLWTYYSDIRAVKNIIKRVTAQRFEEKQ</sequence>
<dbReference type="SUPFAM" id="SSF52540">
    <property type="entry name" value="P-loop containing nucleoside triphosphate hydrolases"/>
    <property type="match status" value="1"/>
</dbReference>
<dbReference type="EMBL" id="SGBD01000002">
    <property type="protein sequence ID" value="RZD14593.1"/>
    <property type="molecule type" value="Genomic_DNA"/>
</dbReference>
<comment type="caution">
    <text evidence="3">The sequence shown here is derived from an EMBL/GenBank/DDBJ whole genome shotgun (WGS) entry which is preliminary data.</text>
</comment>
<dbReference type="AlphaFoldDB" id="A0A519BBD3"/>
<evidence type="ECO:0000313" key="4">
    <source>
        <dbReference type="Proteomes" id="UP000320813"/>
    </source>
</evidence>
<dbReference type="InterPro" id="IPR041538">
    <property type="entry name" value="RavA-like_AAA_lid"/>
</dbReference>
<evidence type="ECO:0000259" key="2">
    <source>
        <dbReference type="Pfam" id="PF20030"/>
    </source>
</evidence>
<dbReference type="PANTHER" id="PTHR32204:SF0">
    <property type="entry name" value="ATPASE RAVA"/>
    <property type="match status" value="1"/>
</dbReference>
<dbReference type="Pfam" id="PF17868">
    <property type="entry name" value="AAA_lid_8"/>
    <property type="match status" value="1"/>
</dbReference>
<dbReference type="Pfam" id="PF20030">
    <property type="entry name" value="bpMoxR"/>
    <property type="match status" value="1"/>
</dbReference>
<dbReference type="PANTHER" id="PTHR32204">
    <property type="entry name" value="ATPASE RAVA"/>
    <property type="match status" value="1"/>
</dbReference>
<reference evidence="3 4" key="1">
    <citation type="submission" date="2019-01" db="EMBL/GenBank/DDBJ databases">
        <title>Insights into ecological role of a new deltaproteobacterial order Candidatus Sinidesulfobacterales (Sva0485) by metagenomics and metatranscriptomics.</title>
        <authorList>
            <person name="Tan S."/>
            <person name="Liu J."/>
            <person name="Fang Y."/>
            <person name="Hedlund B.P."/>
            <person name="Lian Z.H."/>
            <person name="Huang L.Y."/>
            <person name="Li J.T."/>
            <person name="Huang L.N."/>
            <person name="Li W.J."/>
            <person name="Jiang H.C."/>
            <person name="Dong H.L."/>
            <person name="Shu W.S."/>
        </authorList>
    </citation>
    <scope>NUCLEOTIDE SEQUENCE [LARGE SCALE GENOMIC DNA]</scope>
    <source>
        <strain evidence="3">AP3</strain>
    </source>
</reference>
<feature type="domain" description="MoxR" evidence="2">
    <location>
        <begin position="19"/>
        <end position="189"/>
    </location>
</feature>
<name>A0A519BBD3_9DELT</name>
<organism evidence="3 4">
    <name type="scientific">Candidatus Acidulodesulfobacterium ferriphilum</name>
    <dbReference type="NCBI Taxonomy" id="2597223"/>
    <lineage>
        <taxon>Bacteria</taxon>
        <taxon>Deltaproteobacteria</taxon>
        <taxon>Candidatus Acidulodesulfobacterales</taxon>
        <taxon>Candidatus Acidulodesulfobacterium</taxon>
    </lineage>
</organism>
<dbReference type="InterPro" id="IPR050513">
    <property type="entry name" value="RavA_ATPases"/>
</dbReference>
<dbReference type="Proteomes" id="UP000320813">
    <property type="component" value="Unassembled WGS sequence"/>
</dbReference>
<feature type="domain" description="ATPase RavA-like AAA lid" evidence="1">
    <location>
        <begin position="221"/>
        <end position="290"/>
    </location>
</feature>
<accession>A0A519BBD3</accession>
<evidence type="ECO:0000313" key="3">
    <source>
        <dbReference type="EMBL" id="RZD14593.1"/>
    </source>
</evidence>
<gene>
    <name evidence="3" type="ORF">EVJ47_05345</name>
</gene>
<dbReference type="Gene3D" id="3.40.50.300">
    <property type="entry name" value="P-loop containing nucleotide triphosphate hydrolases"/>
    <property type="match status" value="1"/>
</dbReference>
<proteinExistence type="predicted"/>
<dbReference type="Gene3D" id="1.10.8.80">
    <property type="entry name" value="Magnesium chelatase subunit I, C-Terminal domain"/>
    <property type="match status" value="1"/>
</dbReference>
<evidence type="ECO:0000259" key="1">
    <source>
        <dbReference type="Pfam" id="PF17868"/>
    </source>
</evidence>
<dbReference type="InterPro" id="IPR027417">
    <property type="entry name" value="P-loop_NTPase"/>
</dbReference>